<keyword evidence="8" id="KW-0902">Two-component regulatory system</keyword>
<keyword evidence="7" id="KW-0067">ATP-binding</keyword>
<organism evidence="10 11">
    <name type="scientific">Schinkia azotoformans LMG 9581</name>
    <dbReference type="NCBI Taxonomy" id="1131731"/>
    <lineage>
        <taxon>Bacteria</taxon>
        <taxon>Bacillati</taxon>
        <taxon>Bacillota</taxon>
        <taxon>Bacilli</taxon>
        <taxon>Bacillales</taxon>
        <taxon>Bacillaceae</taxon>
        <taxon>Calidifontibacillus/Schinkia group</taxon>
        <taxon>Schinkia</taxon>
    </lineage>
</organism>
<dbReference type="SMART" id="SM00387">
    <property type="entry name" value="HATPase_c"/>
    <property type="match status" value="1"/>
</dbReference>
<comment type="caution">
    <text evidence="10">The sequence shown here is derived from an EMBL/GenBank/DDBJ whole genome shotgun (WGS) entry which is preliminary data.</text>
</comment>
<dbReference type="RefSeq" id="WP_003330847.1">
    <property type="nucleotide sequence ID" value="NZ_AJLR01000045.1"/>
</dbReference>
<comment type="catalytic activity">
    <reaction evidence="1">
        <text>ATP + protein L-histidine = ADP + protein N-phospho-L-histidine.</text>
        <dbReference type="EC" id="2.7.13.3"/>
    </reaction>
</comment>
<evidence type="ECO:0000256" key="3">
    <source>
        <dbReference type="ARBA" id="ARBA00022553"/>
    </source>
</evidence>
<protein>
    <recommendedName>
        <fullName evidence="2">histidine kinase</fullName>
        <ecNumber evidence="2">2.7.13.3</ecNumber>
    </recommendedName>
</protein>
<reference evidence="10 11" key="1">
    <citation type="journal article" date="2012" name="Front. Microbiol.">
        <title>Redundancy and modularity in membrane-associated dissimilatory nitrate reduction in Bacillus.</title>
        <authorList>
            <person name="Heylen K."/>
            <person name="Keltjens J."/>
        </authorList>
    </citation>
    <scope>NUCLEOTIDE SEQUENCE [LARGE SCALE GENOMIC DNA]</scope>
    <source>
        <strain evidence="10 11">LMG 9581</strain>
    </source>
</reference>
<dbReference type="SUPFAM" id="SSF55874">
    <property type="entry name" value="ATPase domain of HSP90 chaperone/DNA topoisomerase II/histidine kinase"/>
    <property type="match status" value="1"/>
</dbReference>
<dbReference type="GO" id="GO:0000155">
    <property type="term" value="F:phosphorelay sensor kinase activity"/>
    <property type="evidence" value="ECO:0007669"/>
    <property type="project" value="InterPro"/>
</dbReference>
<evidence type="ECO:0000256" key="8">
    <source>
        <dbReference type="ARBA" id="ARBA00023012"/>
    </source>
</evidence>
<dbReference type="PATRIC" id="fig|1131731.3.peg.1665"/>
<proteinExistence type="predicted"/>
<dbReference type="AlphaFoldDB" id="K6E3J8"/>
<feature type="domain" description="Histidine kinase" evidence="9">
    <location>
        <begin position="30"/>
        <end position="233"/>
    </location>
</feature>
<evidence type="ECO:0000256" key="6">
    <source>
        <dbReference type="ARBA" id="ARBA00022777"/>
    </source>
</evidence>
<dbReference type="GeneID" id="89467055"/>
<dbReference type="InterPro" id="IPR004358">
    <property type="entry name" value="Sig_transdc_His_kin-like_C"/>
</dbReference>
<evidence type="ECO:0000259" key="9">
    <source>
        <dbReference type="PROSITE" id="PS50109"/>
    </source>
</evidence>
<dbReference type="GO" id="GO:0005524">
    <property type="term" value="F:ATP binding"/>
    <property type="evidence" value="ECO:0007669"/>
    <property type="project" value="UniProtKB-KW"/>
</dbReference>
<dbReference type="SUPFAM" id="SSF47384">
    <property type="entry name" value="Homodimeric domain of signal transducing histidine kinase"/>
    <property type="match status" value="1"/>
</dbReference>
<dbReference type="STRING" id="1131731.BAZO_07964"/>
<sequence length="235" mass="26911">MSNRASLHNRPLKDVKKLEKLEIVGELAAGIVHEIRNPLTSIFGFVQLLEQGVHNKDYFNLIYSSFNDIEEYLKALLIIARPQPNEQKLVNMTLLVEDILEQVKHKINSNRVHINTDFELELPNILCDETQMSIVFKNLITNSIEATLNEGIVSIFVRKEDTNLLIKITDTGIGMSKERLAKLGEPFFNLKEKGTGIGLMVCYRIIWQYNGSIFVESEENKGTTIEVRIPFLDYM</sequence>
<dbReference type="InterPro" id="IPR003594">
    <property type="entry name" value="HATPase_dom"/>
</dbReference>
<keyword evidence="11" id="KW-1185">Reference proteome</keyword>
<dbReference type="PRINTS" id="PR00344">
    <property type="entry name" value="BCTRLSENSOR"/>
</dbReference>
<evidence type="ECO:0000256" key="7">
    <source>
        <dbReference type="ARBA" id="ARBA00022840"/>
    </source>
</evidence>
<dbReference type="Gene3D" id="1.10.287.130">
    <property type="match status" value="1"/>
</dbReference>
<evidence type="ECO:0000256" key="2">
    <source>
        <dbReference type="ARBA" id="ARBA00012438"/>
    </source>
</evidence>
<keyword evidence="5" id="KW-0547">Nucleotide-binding</keyword>
<keyword evidence="4" id="KW-0808">Transferase</keyword>
<dbReference type="InterPro" id="IPR005467">
    <property type="entry name" value="His_kinase_dom"/>
</dbReference>
<accession>K6E3J8</accession>
<dbReference type="SMART" id="SM00388">
    <property type="entry name" value="HisKA"/>
    <property type="match status" value="1"/>
</dbReference>
<dbReference type="InterPro" id="IPR036890">
    <property type="entry name" value="HATPase_C_sf"/>
</dbReference>
<dbReference type="Gene3D" id="3.30.565.10">
    <property type="entry name" value="Histidine kinase-like ATPase, C-terminal domain"/>
    <property type="match status" value="1"/>
</dbReference>
<keyword evidence="3" id="KW-0597">Phosphoprotein</keyword>
<evidence type="ECO:0000256" key="1">
    <source>
        <dbReference type="ARBA" id="ARBA00000085"/>
    </source>
</evidence>
<evidence type="ECO:0000256" key="5">
    <source>
        <dbReference type="ARBA" id="ARBA00022741"/>
    </source>
</evidence>
<dbReference type="Pfam" id="PF02518">
    <property type="entry name" value="HATPase_c"/>
    <property type="match status" value="1"/>
</dbReference>
<dbReference type="EMBL" id="AJLR01000045">
    <property type="protein sequence ID" value="EKN67801.1"/>
    <property type="molecule type" value="Genomic_DNA"/>
</dbReference>
<keyword evidence="6 10" id="KW-0418">Kinase</keyword>
<evidence type="ECO:0000313" key="10">
    <source>
        <dbReference type="EMBL" id="EKN67801.1"/>
    </source>
</evidence>
<dbReference type="PROSITE" id="PS50109">
    <property type="entry name" value="HIS_KIN"/>
    <property type="match status" value="1"/>
</dbReference>
<dbReference type="PANTHER" id="PTHR43065">
    <property type="entry name" value="SENSOR HISTIDINE KINASE"/>
    <property type="match status" value="1"/>
</dbReference>
<gene>
    <name evidence="10" type="ORF">BAZO_07964</name>
</gene>
<dbReference type="PANTHER" id="PTHR43065:SF10">
    <property type="entry name" value="PEROXIDE STRESS-ACTIVATED HISTIDINE KINASE MAK3"/>
    <property type="match status" value="1"/>
</dbReference>
<evidence type="ECO:0000313" key="11">
    <source>
        <dbReference type="Proteomes" id="UP000006315"/>
    </source>
</evidence>
<dbReference type="InterPro" id="IPR003661">
    <property type="entry name" value="HisK_dim/P_dom"/>
</dbReference>
<dbReference type="EC" id="2.7.13.3" evidence="2"/>
<dbReference type="Pfam" id="PF00512">
    <property type="entry name" value="HisKA"/>
    <property type="match status" value="1"/>
</dbReference>
<name>K6E3J8_SCHAZ</name>
<evidence type="ECO:0000256" key="4">
    <source>
        <dbReference type="ARBA" id="ARBA00022679"/>
    </source>
</evidence>
<dbReference type="Proteomes" id="UP000006315">
    <property type="component" value="Unassembled WGS sequence"/>
</dbReference>
<dbReference type="CDD" id="cd00082">
    <property type="entry name" value="HisKA"/>
    <property type="match status" value="1"/>
</dbReference>
<dbReference type="InterPro" id="IPR036097">
    <property type="entry name" value="HisK_dim/P_sf"/>
</dbReference>